<dbReference type="AlphaFoldDB" id="A0A0W0X0L8"/>
<gene>
    <name evidence="4" type="ORF">Loak_1774</name>
</gene>
<feature type="region of interest" description="Disordered" evidence="2">
    <location>
        <begin position="613"/>
        <end position="633"/>
    </location>
</feature>
<feature type="region of interest" description="Disordered" evidence="2">
    <location>
        <begin position="1"/>
        <end position="20"/>
    </location>
</feature>
<evidence type="ECO:0000256" key="2">
    <source>
        <dbReference type="SAM" id="MobiDB-lite"/>
    </source>
</evidence>
<dbReference type="Gene3D" id="6.10.140.2010">
    <property type="match status" value="1"/>
</dbReference>
<evidence type="ECO:0000259" key="3">
    <source>
        <dbReference type="Pfam" id="PF18641"/>
    </source>
</evidence>
<feature type="domain" description="LidA long coiled-coil" evidence="3">
    <location>
        <begin position="256"/>
        <end position="459"/>
    </location>
</feature>
<feature type="compositionally biased region" description="Polar residues" evidence="2">
    <location>
        <begin position="482"/>
        <end position="492"/>
    </location>
</feature>
<comment type="caution">
    <text evidence="4">The sequence shown here is derived from an EMBL/GenBank/DDBJ whole genome shotgun (WGS) entry which is preliminary data.</text>
</comment>
<name>A0A0W0X0L8_9GAMM</name>
<organism evidence="4 5">
    <name type="scientific">Legionella oakridgensis</name>
    <dbReference type="NCBI Taxonomy" id="29423"/>
    <lineage>
        <taxon>Bacteria</taxon>
        <taxon>Pseudomonadati</taxon>
        <taxon>Pseudomonadota</taxon>
        <taxon>Gammaproteobacteria</taxon>
        <taxon>Legionellales</taxon>
        <taxon>Legionellaceae</taxon>
        <taxon>Legionella</taxon>
    </lineage>
</organism>
<keyword evidence="1" id="KW-0175">Coiled coil</keyword>
<feature type="compositionally biased region" description="Polar residues" evidence="2">
    <location>
        <begin position="624"/>
        <end position="633"/>
    </location>
</feature>
<dbReference type="Proteomes" id="UP000054858">
    <property type="component" value="Unassembled WGS sequence"/>
</dbReference>
<proteinExistence type="predicted"/>
<dbReference type="PATRIC" id="fig|29423.5.peg.1859"/>
<sequence>MVKTPAATPTTIEPHRAEPSEGIWFETKSGRRVELTASGLEQWFARIEAGIRESAAKKAENREAEKTSPDLIARYASQYGFKNPNDLIDFLKSPAGETTQEVIGAEIAEAIALQEELQQQLRDEEIRRHRLIALLLFYFMSKRDAKAQELRERIQEDIDKLLKEEIAIEKANQAMSAAPATAAADYERAKIDYLNSLEELKELNKGMDALIAKTEKIALRYLKYQNSAKEAENNINDLLNGRDFHTLSEEEKLPLHAKIDDQIAALTKKMDINARQIQKLVDLGSMHDGVVDATHVRQGLAEEEFLGTPLLEVARAKIEDSTADNLHVATLKDLKSVLNGDKVFCNRSGSPVTSLDEAELVLPKDMARMLREEKKQIVEYEGKYYLIKQGQDVKDLSVDEKHAAYEACKSLRPQERATVKHLIQHNNGLEHRENEHHKDIIFQKQQLQIQKIMEFANVVARIQAQRANQAILEQQVQATLAQSQPSRGLSSSPTMAPVMAPTPPKMTPLPTTPAKTAASPSHHTQMMKILQPVRNALPQEIIDVLQQKYANVQDTKLQHGLMQLKPGERIPDRTWQALMRVPIPRGVMSTLQSAMERFAAGMSGSILEIDKTKEHTPAAPRPNPLSTNPYGSQ</sequence>
<dbReference type="Pfam" id="PF18641">
    <property type="entry name" value="LidA_Long_CC"/>
    <property type="match status" value="1"/>
</dbReference>
<dbReference type="EMBL" id="LNYP01000029">
    <property type="protein sequence ID" value="KTD38098.1"/>
    <property type="molecule type" value="Genomic_DNA"/>
</dbReference>
<evidence type="ECO:0000313" key="4">
    <source>
        <dbReference type="EMBL" id="KTD38098.1"/>
    </source>
</evidence>
<evidence type="ECO:0000313" key="5">
    <source>
        <dbReference type="Proteomes" id="UP000054858"/>
    </source>
</evidence>
<dbReference type="RefSeq" id="WP_025385443.1">
    <property type="nucleotide sequence ID" value="NZ_LCUA01000002.1"/>
</dbReference>
<feature type="coiled-coil region" evidence="1">
    <location>
        <begin position="107"/>
        <end position="241"/>
    </location>
</feature>
<evidence type="ECO:0000256" key="1">
    <source>
        <dbReference type="SAM" id="Coils"/>
    </source>
</evidence>
<reference evidence="4 5" key="1">
    <citation type="submission" date="2015-11" db="EMBL/GenBank/DDBJ databases">
        <title>Genomic analysis of 38 Legionella species identifies large and diverse effector repertoires.</title>
        <authorList>
            <person name="Burstein D."/>
            <person name="Amaro F."/>
            <person name="Zusman T."/>
            <person name="Lifshitz Z."/>
            <person name="Cohen O."/>
            <person name="Gilbert J.A."/>
            <person name="Pupko T."/>
            <person name="Shuman H.A."/>
            <person name="Segal G."/>
        </authorList>
    </citation>
    <scope>NUCLEOTIDE SEQUENCE [LARGE SCALE GENOMIC DNA]</scope>
    <source>
        <strain evidence="4 5">Oak Ridge-10</strain>
    </source>
</reference>
<dbReference type="InterPro" id="IPR041463">
    <property type="entry name" value="LidA_long_CC"/>
</dbReference>
<feature type="compositionally biased region" description="Pro residues" evidence="2">
    <location>
        <begin position="500"/>
        <end position="511"/>
    </location>
</feature>
<feature type="region of interest" description="Disordered" evidence="2">
    <location>
        <begin position="482"/>
        <end position="519"/>
    </location>
</feature>
<protein>
    <submittedName>
        <fullName evidence="4">Coiled coil protein</fullName>
    </submittedName>
</protein>
<accession>A0A0W0X0L8</accession>